<accession>A0A2P8DCU0</accession>
<dbReference type="PANTHER" id="PTHR40980:SF4">
    <property type="entry name" value="TONB-DEPENDENT RECEPTOR-LIKE BETA-BARREL DOMAIN-CONTAINING PROTEIN"/>
    <property type="match status" value="1"/>
</dbReference>
<feature type="chain" id="PRO_5015178633" evidence="4">
    <location>
        <begin position="22"/>
        <end position="811"/>
    </location>
</feature>
<organism evidence="6 7">
    <name type="scientific">Taibaiella chishuiensis</name>
    <dbReference type="NCBI Taxonomy" id="1434707"/>
    <lineage>
        <taxon>Bacteria</taxon>
        <taxon>Pseudomonadati</taxon>
        <taxon>Bacteroidota</taxon>
        <taxon>Chitinophagia</taxon>
        <taxon>Chitinophagales</taxon>
        <taxon>Chitinophagaceae</taxon>
        <taxon>Taibaiella</taxon>
    </lineage>
</organism>
<comment type="caution">
    <text evidence="6">The sequence shown here is derived from an EMBL/GenBank/DDBJ whole genome shotgun (WGS) entry which is preliminary data.</text>
</comment>
<evidence type="ECO:0000313" key="6">
    <source>
        <dbReference type="EMBL" id="PSK95038.1"/>
    </source>
</evidence>
<reference evidence="6 7" key="1">
    <citation type="submission" date="2018-03" db="EMBL/GenBank/DDBJ databases">
        <title>Genomic Encyclopedia of Type Strains, Phase III (KMG-III): the genomes of soil and plant-associated and newly described type strains.</title>
        <authorList>
            <person name="Whitman W."/>
        </authorList>
    </citation>
    <scope>NUCLEOTIDE SEQUENCE [LARGE SCALE GENOMIC DNA]</scope>
    <source>
        <strain evidence="6 7">CGMCC 1.12700</strain>
    </source>
</reference>
<evidence type="ECO:0000256" key="3">
    <source>
        <dbReference type="ARBA" id="ARBA00023237"/>
    </source>
</evidence>
<dbReference type="InterPro" id="IPR041700">
    <property type="entry name" value="OMP_b-brl_3"/>
</dbReference>
<dbReference type="InterPro" id="IPR037066">
    <property type="entry name" value="Plug_dom_sf"/>
</dbReference>
<dbReference type="Pfam" id="PF13620">
    <property type="entry name" value="CarboxypepD_reg"/>
    <property type="match status" value="1"/>
</dbReference>
<proteinExistence type="predicted"/>
<dbReference type="Gene3D" id="2.60.40.1120">
    <property type="entry name" value="Carboxypeptidase-like, regulatory domain"/>
    <property type="match status" value="1"/>
</dbReference>
<keyword evidence="4" id="KW-0732">Signal</keyword>
<dbReference type="InterPro" id="IPR036942">
    <property type="entry name" value="Beta-barrel_TonB_sf"/>
</dbReference>
<dbReference type="PANTHER" id="PTHR40980">
    <property type="entry name" value="PLUG DOMAIN-CONTAINING PROTEIN"/>
    <property type="match status" value="1"/>
</dbReference>
<feature type="domain" description="Outer membrane protein beta-barrel" evidence="5">
    <location>
        <begin position="378"/>
        <end position="782"/>
    </location>
</feature>
<dbReference type="SUPFAM" id="SSF56935">
    <property type="entry name" value="Porins"/>
    <property type="match status" value="1"/>
</dbReference>
<dbReference type="RefSeq" id="WP_181358349.1">
    <property type="nucleotide sequence ID" value="NZ_PYGD01000001.1"/>
</dbReference>
<dbReference type="Gene3D" id="2.170.130.10">
    <property type="entry name" value="TonB-dependent receptor, plug domain"/>
    <property type="match status" value="1"/>
</dbReference>
<dbReference type="InterPro" id="IPR008969">
    <property type="entry name" value="CarboxyPept-like_regulatory"/>
</dbReference>
<dbReference type="EMBL" id="PYGD01000001">
    <property type="protein sequence ID" value="PSK95038.1"/>
    <property type="molecule type" value="Genomic_DNA"/>
</dbReference>
<keyword evidence="2" id="KW-0472">Membrane</keyword>
<evidence type="ECO:0000256" key="4">
    <source>
        <dbReference type="SAM" id="SignalP"/>
    </source>
</evidence>
<dbReference type="SUPFAM" id="SSF49464">
    <property type="entry name" value="Carboxypeptidase regulatory domain-like"/>
    <property type="match status" value="1"/>
</dbReference>
<evidence type="ECO:0000256" key="2">
    <source>
        <dbReference type="ARBA" id="ARBA00023136"/>
    </source>
</evidence>
<name>A0A2P8DCU0_9BACT</name>
<evidence type="ECO:0000313" key="7">
    <source>
        <dbReference type="Proteomes" id="UP000240572"/>
    </source>
</evidence>
<gene>
    <name evidence="6" type="ORF">B0I18_1011202</name>
</gene>
<dbReference type="Gene3D" id="2.40.170.20">
    <property type="entry name" value="TonB-dependent receptor, beta-barrel domain"/>
    <property type="match status" value="1"/>
</dbReference>
<dbReference type="GO" id="GO:0009279">
    <property type="term" value="C:cell outer membrane"/>
    <property type="evidence" value="ECO:0007669"/>
    <property type="project" value="UniProtKB-SubCell"/>
</dbReference>
<sequence>MKHLLLCALLVLAGTGAGAQAQHTLSGKVTDPALEPVPGAYVMLFKDTVLQKTTLTDADGHYNFESLPDGPYMLKASAMGFDSYSSPVLTSTTAPPNIVLTEKKSTLKEVTVQAQKPFLEVKADRVVVNVENSIVSSGSSVMDVLQHSPGVTVDNNDNISLKGKQGVVIWIDGKPTPMQGADLGTVLRGMPSGSVDKIELISNPGARYDAAGNAGIINIKTKKDQRMGINGTATINYGQGKFPKYGAGLTLNYRNKKLNVYFNYNYALRYWFNHLTLDRKFLDTAKSNDGGQLFRYEQDNYAVFDFNNHTASTGIDYSLSDATTLGAVFSFGSNVFSPKADNASRALDGGNHLLYDFKTTGRHANKYYNYAVNLNLRHNFDSSGRSLSIDADYAAFNTDNRQNFVTRYTAPDGSAYQPDYYLKSKLSGVTRIQSLKADYIHPLGHALRLEAGVKSSFAQADNEPLFYEMVGNDYVLDTKRSNHFLYKENINAGYINLSKDASKWSGQLGLRLENTNANWHQVTTGQKYDTSYTQLFPSLALQYHLDAKQDLGITFSRRIERPNYQQLNPFKYFIDKTTYRAGYPYLQPASFYSVELSHTFNQKLVTTFTYGINKGVITEVIQPSDTEDSVTVQTTKNLKQMTFVGISGAYTFQFTRWWSNVSNINMYYSLYEGNIANTPLRNGKPTFDLNTNNTFLLPGNISIELELYYQARQIYGYMDVQPLWMLNAGIQKHFLDRKATLKFNIQDIFFTGYPKATSIYTGYREDFIAQRETRVANISLIYRFGKNTVAPARKRGGGAEDEKSRAAGSNL</sequence>
<dbReference type="Pfam" id="PF14905">
    <property type="entry name" value="OMP_b-brl_3"/>
    <property type="match status" value="1"/>
</dbReference>
<evidence type="ECO:0000256" key="1">
    <source>
        <dbReference type="ARBA" id="ARBA00004442"/>
    </source>
</evidence>
<keyword evidence="7" id="KW-1185">Reference proteome</keyword>
<comment type="subcellular location">
    <subcellularLocation>
        <location evidence="1">Cell outer membrane</location>
    </subcellularLocation>
</comment>
<dbReference type="Proteomes" id="UP000240572">
    <property type="component" value="Unassembled WGS sequence"/>
</dbReference>
<keyword evidence="6" id="KW-0675">Receptor</keyword>
<evidence type="ECO:0000259" key="5">
    <source>
        <dbReference type="Pfam" id="PF14905"/>
    </source>
</evidence>
<keyword evidence="3" id="KW-0998">Cell outer membrane</keyword>
<dbReference type="AlphaFoldDB" id="A0A2P8DCU0"/>
<feature type="signal peptide" evidence="4">
    <location>
        <begin position="1"/>
        <end position="21"/>
    </location>
</feature>
<protein>
    <submittedName>
        <fullName evidence="6">Outer membrane receptor protein involved in Fe transport</fullName>
    </submittedName>
</protein>